<protein>
    <recommendedName>
        <fullName evidence="4 14">Vitamin B12-dependent ribonucleotide reductase</fullName>
        <ecNumber evidence="3 14">1.17.4.1</ecNumber>
    </recommendedName>
</protein>
<dbReference type="InterPro" id="IPR013509">
    <property type="entry name" value="RNR_lsu_N"/>
</dbReference>
<evidence type="ECO:0000259" key="16">
    <source>
        <dbReference type="Pfam" id="PF02867"/>
    </source>
</evidence>
<comment type="caution">
    <text evidence="18">The sequence shown here is derived from an EMBL/GenBank/DDBJ whole genome shotgun (WGS) entry which is preliminary data.</text>
</comment>
<keyword evidence="5 14" id="KW-0846">Cobalamin</keyword>
<evidence type="ECO:0000256" key="3">
    <source>
        <dbReference type="ARBA" id="ARBA00012274"/>
    </source>
</evidence>
<dbReference type="InterPro" id="IPR050862">
    <property type="entry name" value="RdRp_reductase_class-2"/>
</dbReference>
<dbReference type="Proteomes" id="UP000178529">
    <property type="component" value="Unassembled WGS sequence"/>
</dbReference>
<evidence type="ECO:0000256" key="6">
    <source>
        <dbReference type="ARBA" id="ARBA00022634"/>
    </source>
</evidence>
<reference evidence="18 19" key="1">
    <citation type="journal article" date="2016" name="Nat. Commun.">
        <title>Thousands of microbial genomes shed light on interconnected biogeochemical processes in an aquifer system.</title>
        <authorList>
            <person name="Anantharaman K."/>
            <person name="Brown C.T."/>
            <person name="Hug L.A."/>
            <person name="Sharon I."/>
            <person name="Castelle C.J."/>
            <person name="Probst A.J."/>
            <person name="Thomas B.C."/>
            <person name="Singh A."/>
            <person name="Wilkins M.J."/>
            <person name="Karaoz U."/>
            <person name="Brodie E.L."/>
            <person name="Williams K.H."/>
            <person name="Hubbard S.S."/>
            <person name="Banfield J.F."/>
        </authorList>
    </citation>
    <scope>NUCLEOTIDE SEQUENCE [LARGE SCALE GENOMIC DNA]</scope>
</reference>
<dbReference type="GO" id="GO:0004748">
    <property type="term" value="F:ribonucleoside-diphosphate reductase activity, thioredoxin disulfide as acceptor"/>
    <property type="evidence" value="ECO:0007669"/>
    <property type="project" value="UniProtKB-EC"/>
</dbReference>
<keyword evidence="6 14" id="KW-0237">DNA synthesis</keyword>
<evidence type="ECO:0000259" key="15">
    <source>
        <dbReference type="Pfam" id="PF00317"/>
    </source>
</evidence>
<dbReference type="Pfam" id="PF02867">
    <property type="entry name" value="Ribonuc_red_lgC"/>
    <property type="match status" value="1"/>
</dbReference>
<evidence type="ECO:0000256" key="11">
    <source>
        <dbReference type="ARBA" id="ARBA00023285"/>
    </source>
</evidence>
<evidence type="ECO:0000313" key="18">
    <source>
        <dbReference type="EMBL" id="OHA68586.1"/>
    </source>
</evidence>
<evidence type="ECO:0000256" key="9">
    <source>
        <dbReference type="ARBA" id="ARBA00023116"/>
    </source>
</evidence>
<evidence type="ECO:0000256" key="10">
    <source>
        <dbReference type="ARBA" id="ARBA00023157"/>
    </source>
</evidence>
<evidence type="ECO:0000256" key="7">
    <source>
        <dbReference type="ARBA" id="ARBA00022741"/>
    </source>
</evidence>
<dbReference type="GO" id="GO:0071897">
    <property type="term" value="P:DNA biosynthetic process"/>
    <property type="evidence" value="ECO:0007669"/>
    <property type="project" value="UniProtKB-KW"/>
</dbReference>
<comment type="cofactor">
    <cofactor evidence="1 14">
        <name>adenosylcob(III)alamin</name>
        <dbReference type="ChEBI" id="CHEBI:18408"/>
    </cofactor>
</comment>
<accession>A0A1G2R6X7</accession>
<dbReference type="Pfam" id="PF00317">
    <property type="entry name" value="Ribonuc_red_lgN"/>
    <property type="match status" value="1"/>
</dbReference>
<evidence type="ECO:0000256" key="14">
    <source>
        <dbReference type="RuleBase" id="RU364064"/>
    </source>
</evidence>
<gene>
    <name evidence="18" type="ORF">A3J68_02505</name>
</gene>
<proteinExistence type="inferred from homology"/>
<dbReference type="EC" id="1.17.4.1" evidence="3 14"/>
<evidence type="ECO:0000313" key="19">
    <source>
        <dbReference type="Proteomes" id="UP000178529"/>
    </source>
</evidence>
<dbReference type="GO" id="GO:0005524">
    <property type="term" value="F:ATP binding"/>
    <property type="evidence" value="ECO:0007669"/>
    <property type="project" value="InterPro"/>
</dbReference>
<dbReference type="InterPro" id="IPR024434">
    <property type="entry name" value="TSCPD_dom"/>
</dbReference>
<keyword evidence="9" id="KW-0215">Deoxyribonucleotide synthesis</keyword>
<dbReference type="CDD" id="cd02888">
    <property type="entry name" value="RNR_II_dimer"/>
    <property type="match status" value="1"/>
</dbReference>
<dbReference type="GO" id="GO:0009263">
    <property type="term" value="P:deoxyribonucleotide biosynthetic process"/>
    <property type="evidence" value="ECO:0007669"/>
    <property type="project" value="UniProtKB-KW"/>
</dbReference>
<dbReference type="NCBIfam" id="TIGR02504">
    <property type="entry name" value="NrdJ_Z"/>
    <property type="match status" value="1"/>
</dbReference>
<feature type="domain" description="Ribonucleotide reductase large subunit N-terminal" evidence="15">
    <location>
        <begin position="2"/>
        <end position="71"/>
    </location>
</feature>
<comment type="catalytic activity">
    <reaction evidence="13 14">
        <text>a 2'-deoxyribonucleoside 5'-diphosphate + [thioredoxin]-disulfide + H2O = a ribonucleoside 5'-diphosphate + [thioredoxin]-dithiol</text>
        <dbReference type="Rhea" id="RHEA:23252"/>
        <dbReference type="Rhea" id="RHEA-COMP:10698"/>
        <dbReference type="Rhea" id="RHEA-COMP:10700"/>
        <dbReference type="ChEBI" id="CHEBI:15377"/>
        <dbReference type="ChEBI" id="CHEBI:29950"/>
        <dbReference type="ChEBI" id="CHEBI:50058"/>
        <dbReference type="ChEBI" id="CHEBI:57930"/>
        <dbReference type="ChEBI" id="CHEBI:73316"/>
        <dbReference type="EC" id="1.17.4.1"/>
    </reaction>
</comment>
<dbReference type="Pfam" id="PF12637">
    <property type="entry name" value="TSCPD"/>
    <property type="match status" value="1"/>
</dbReference>
<dbReference type="EMBL" id="MHTY01000022">
    <property type="protein sequence ID" value="OHA68586.1"/>
    <property type="molecule type" value="Genomic_DNA"/>
</dbReference>
<dbReference type="PANTHER" id="PTHR43371">
    <property type="entry name" value="VITAMIN B12-DEPENDENT RIBONUCLEOTIDE REDUCTASE"/>
    <property type="match status" value="1"/>
</dbReference>
<dbReference type="GO" id="GO:0031419">
    <property type="term" value="F:cobalamin binding"/>
    <property type="evidence" value="ECO:0007669"/>
    <property type="project" value="UniProtKB-KW"/>
</dbReference>
<sequence>MMKKRYLLVDEKGNQETPADLFARVADTLARVEKKYGKSEKFVAKTAQEFLDIIGRKEYTPAGRTLTNAGGDTPIVANCVVLPIHDSMESIFQTLKDAALLQQAGCGLGFDLSEMRPADSPTKKSRGRASGPVSFLRVYDAAFATIKQQSRHGANMAMMRVDHPDALDFIHCKEKEGEIRNFNVSVTVTDEFMELLTKKPDSLWMCTFGGKKMKPHRVFRHPNGSVYGSEEVDITVKELFNQLVEGAWRNGEPGIAFIDTINRTNPLPDLGPLASSNPCGEQFLHPYDNCNLGSINLAAFVKAGKIDFPRLRFATRTATRLMDNVIDLFDFAVPACTELAQKDRRIGLGIMGFADMLYQLGVKYDSEQGIKTAEKVMGFINKSAYEMSETLAKEKGAFPNYPKSVFAKKKHVHAPAQEWGIGKKLRNAALTTVAPTGSISMMFDSSSGIEPNFALFYTKQDKDGQQYQYFNKYFQEALEKLKLPKKEKDQILQEIIKTGSVQHIKSLSQSFRDTFVISMDIAGEGHMKMQAAFQRNVDNSISKTINFPNAATREDIAQSFVSAWKLGCKAATVYREGSRVVQILNLGTGENIVAPTEISSQGEIAQKKPLELAMDRTRLAPRPRPEVMTGKTYKMKTGYGNLYVTVNNDEKGIPFEVFAAIGKSGGFYQEQSEAICRLASMALRSGVKIEEVVDQLKGIRGPMPVFTDKGTVLSLPDAVGRVLEEHAKLSNHVDEVLTRPENQEVLPLTKDEKSIAEFGFMPGCPDCGSQLVMSEGCMSCKSCGFSRCT</sequence>
<dbReference type="SUPFAM" id="SSF51998">
    <property type="entry name" value="PFL-like glycyl radical enzymes"/>
    <property type="match status" value="1"/>
</dbReference>
<keyword evidence="7 14" id="KW-0547">Nucleotide-binding</keyword>
<dbReference type="InterPro" id="IPR000788">
    <property type="entry name" value="RNR_lg_C"/>
</dbReference>
<organism evidence="18 19">
    <name type="scientific">Candidatus Wildermuthbacteria bacterium RIFCSPHIGHO2_02_FULL_48_16</name>
    <dbReference type="NCBI Taxonomy" id="1802453"/>
    <lineage>
        <taxon>Bacteria</taxon>
        <taxon>Candidatus Wildermuthiibacteriota</taxon>
    </lineage>
</organism>
<comment type="function">
    <text evidence="12 14">Catalyzes the reduction of ribonucleotides to deoxyribonucleotides. May function to provide a pool of deoxyribonucleotide precursors for DNA repair during oxygen limitation and/or for immediate growth after restoration of oxygen.</text>
</comment>
<evidence type="ECO:0000256" key="5">
    <source>
        <dbReference type="ARBA" id="ARBA00022628"/>
    </source>
</evidence>
<evidence type="ECO:0000256" key="13">
    <source>
        <dbReference type="ARBA" id="ARBA00047754"/>
    </source>
</evidence>
<keyword evidence="8 14" id="KW-0560">Oxidoreductase</keyword>
<feature type="domain" description="TSCPD" evidence="17">
    <location>
        <begin position="624"/>
        <end position="726"/>
    </location>
</feature>
<evidence type="ECO:0000256" key="2">
    <source>
        <dbReference type="ARBA" id="ARBA00007405"/>
    </source>
</evidence>
<evidence type="ECO:0000256" key="1">
    <source>
        <dbReference type="ARBA" id="ARBA00001922"/>
    </source>
</evidence>
<dbReference type="AlphaFoldDB" id="A0A1G2R6X7"/>
<dbReference type="PRINTS" id="PR01183">
    <property type="entry name" value="RIBORDTASEM1"/>
</dbReference>
<evidence type="ECO:0000259" key="17">
    <source>
        <dbReference type="Pfam" id="PF12637"/>
    </source>
</evidence>
<dbReference type="InterPro" id="IPR013344">
    <property type="entry name" value="RNR_NrdJ/NrdZ"/>
</dbReference>
<dbReference type="PANTHER" id="PTHR43371:SF1">
    <property type="entry name" value="RIBONUCLEOSIDE-DIPHOSPHATE REDUCTASE"/>
    <property type="match status" value="1"/>
</dbReference>
<evidence type="ECO:0000256" key="4">
    <source>
        <dbReference type="ARBA" id="ARBA00014409"/>
    </source>
</evidence>
<evidence type="ECO:0000256" key="12">
    <source>
        <dbReference type="ARBA" id="ARBA00025437"/>
    </source>
</evidence>
<evidence type="ECO:0000256" key="8">
    <source>
        <dbReference type="ARBA" id="ARBA00023002"/>
    </source>
</evidence>
<keyword evidence="10" id="KW-1015">Disulfide bond</keyword>
<keyword evidence="11 14" id="KW-0170">Cobalt</keyword>
<dbReference type="Gene3D" id="3.20.70.20">
    <property type="match status" value="1"/>
</dbReference>
<name>A0A1G2R6X7_9BACT</name>
<feature type="domain" description="Ribonucleotide reductase large subunit C-terminal" evidence="16">
    <location>
        <begin position="78"/>
        <end position="574"/>
    </location>
</feature>
<comment type="similarity">
    <text evidence="2 14">Belongs to the ribonucleoside diphosphate reductase class-2 family.</text>
</comment>